<evidence type="ECO:0000313" key="2">
    <source>
        <dbReference type="Proteomes" id="UP000827409"/>
    </source>
</evidence>
<accession>A0AAE7V377</accession>
<name>A0AAE7V377_9CAUD</name>
<gene>
    <name evidence="1" type="primary">gp_26689</name>
</gene>
<protein>
    <submittedName>
        <fullName evidence="1">Uncharacterized protein</fullName>
    </submittedName>
</protein>
<dbReference type="GeneID" id="75690885"/>
<dbReference type="RefSeq" id="YP_010360121.1">
    <property type="nucleotide sequence ID" value="NC_062780.1"/>
</dbReference>
<keyword evidence="2" id="KW-1185">Reference proteome</keyword>
<proteinExistence type="predicted"/>
<sequence>MTAKLIVSVKEVNGIAQIVYYCKERRRIYRKSFADTVREFRDAYRKANKK</sequence>
<dbReference type="Proteomes" id="UP000827409">
    <property type="component" value="Segment"/>
</dbReference>
<dbReference type="KEGG" id="vg:75690885"/>
<organism evidence="1 2">
    <name type="scientific">uncultured phage cr13_1</name>
    <dbReference type="NCBI Taxonomy" id="2986396"/>
    <lineage>
        <taxon>Viruses</taxon>
        <taxon>Duplodnaviria</taxon>
        <taxon>Heunggongvirae</taxon>
        <taxon>Uroviricota</taxon>
        <taxon>Caudoviricetes</taxon>
        <taxon>Crassvirales</taxon>
        <taxon>Crevaviridae</taxon>
        <taxon>Doltivirinae</taxon>
        <taxon>Kingevirus</taxon>
        <taxon>Kingevirus communis</taxon>
    </lineage>
</organism>
<dbReference type="EMBL" id="MZ130490">
    <property type="protein sequence ID" value="QWM90549.1"/>
    <property type="molecule type" value="Genomic_DNA"/>
</dbReference>
<evidence type="ECO:0000313" key="1">
    <source>
        <dbReference type="EMBL" id="QWM90549.1"/>
    </source>
</evidence>
<reference evidence="1 2" key="1">
    <citation type="submission" date="2021-04" db="EMBL/GenBank/DDBJ databases">
        <authorList>
            <person name="Shkoporov A.N."/>
            <person name="Stockdale S.R."/>
            <person name="Guerin E."/>
            <person name="Ross R.P."/>
            <person name="Hill C."/>
        </authorList>
    </citation>
    <scope>NUCLEOTIDE SEQUENCE [LARGE SCALE GENOMIC DNA]</scope>
    <source>
        <strain evidence="2">cr13_1</strain>
    </source>
</reference>